<dbReference type="PANTHER" id="PTHR12673:SF241">
    <property type="entry name" value="DH DOMAIN-CONTAINING PROTEIN"/>
    <property type="match status" value="1"/>
</dbReference>
<dbReference type="SUPFAM" id="SSF57903">
    <property type="entry name" value="FYVE/PHD zinc finger"/>
    <property type="match status" value="1"/>
</dbReference>
<sequence>MASQSGGNQGGTMEKARKRQKIARCMVRFNALNESRPRTDVGQPVLSEKRRCVTLYHPREPPELHRTASDPDLYRRSQENLAGPDPSDNGDHSGTEDEKFTEYTAVGSHEDIHALAKQISVQEILTNFEDKNHHGIRKPIPKPRKSIPSIFQELNTNKNGDTTTVANEQKSDDSDNGKTESHKSKRPKPPPRPPSEDKPNIRPDEKPTIATKPKVLPKPSSKPPSPPVPDTPSLDQNCVKEDQASDKREPATDKKEPATDTRESATTINIEYKVSGGVTPNNKDSKKDKTKLKQKSTKPKSFDSMPEAVPYEVVNICTPQPTSDDLYTEIPTGSKVYEDPEEEYLSPVDGNSSSPEPPETPPATSTNHYATPSNSGTTSKSSTLRQLKEKRQKFNKSKYSKSMVGGSDKKKPAYDPNRRRTVPDLPASLADEMGARDRRLSEQQEIPIYGNSDVVSPSPSDDECWNSDEFESTDDEDDADFSINDGDETQESGVTEEPIPKLPHLEGVKKKLYNIVTEILTTERAYVKRLFLLNQIFNKRFIEASKEDSNIITDKAVADIFPFLQPIYEFHTKTLLPAIEERIKDWEEKEQIGDIFLRLGAFLLLYQEYVKKFDNATSTLSHWLKKSPKFNTIVEELQKDPRSEHLSLQHHMLEPIQRVPRYKLLLADYLKRLPEDSNDQKDTRAALTIISKAAESSNNSMKENKKFTRLLEIEDRIVEGLREGLVLASREFLKEGELAKLAARSGNKNKRILILFNDMLLCCIQTPTGKLRVRQRLDLHHLCIMNEEPDLPENSFSIKGKQKVLDFQASDEDEMNEWMSSIRNAVHEFERKRGTYIEARMGEEEGSIVIGQQAPKWVKDDNVSMCMLCAFKFGLINRKHHCRGCGRVVCGKCSAYKAHLSYADALLRVCYSCAVKMGVASEKDKVNEKLNNNVGKRDSGSTSDMHGEMYWKAPNKEYKKQWIFLSNFALYIQKKRQDPKALQTLPVPGYTVDLHNQAEDSENPYPHYIKIHKNNKKEFSYYIASDNKESIKLWYNHLKCAINLETYKGQQNEDPKEEIEQPTPST</sequence>
<evidence type="ECO:0000256" key="1">
    <source>
        <dbReference type="ARBA" id="ARBA00004245"/>
    </source>
</evidence>
<feature type="region of interest" description="Disordered" evidence="9">
    <location>
        <begin position="129"/>
        <end position="499"/>
    </location>
</feature>
<evidence type="ECO:0000256" key="8">
    <source>
        <dbReference type="PROSITE-ProRule" id="PRU00091"/>
    </source>
</evidence>
<dbReference type="Gene3D" id="1.20.900.10">
    <property type="entry name" value="Dbl homology (DH) domain"/>
    <property type="match status" value="1"/>
</dbReference>
<evidence type="ECO:0000256" key="2">
    <source>
        <dbReference type="ARBA" id="ARBA00022490"/>
    </source>
</evidence>
<feature type="region of interest" description="Disordered" evidence="9">
    <location>
        <begin position="1"/>
        <end position="20"/>
    </location>
</feature>
<evidence type="ECO:0000256" key="7">
    <source>
        <dbReference type="ARBA" id="ARBA00023212"/>
    </source>
</evidence>
<proteinExistence type="predicted"/>
<evidence type="ECO:0000256" key="9">
    <source>
        <dbReference type="SAM" id="MobiDB-lite"/>
    </source>
</evidence>
<organism evidence="13 14">
    <name type="scientific">Clytia hemisphaerica</name>
    <dbReference type="NCBI Taxonomy" id="252671"/>
    <lineage>
        <taxon>Eukaryota</taxon>
        <taxon>Metazoa</taxon>
        <taxon>Cnidaria</taxon>
        <taxon>Hydrozoa</taxon>
        <taxon>Hydroidolina</taxon>
        <taxon>Leptothecata</taxon>
        <taxon>Obeliida</taxon>
        <taxon>Clytiidae</taxon>
        <taxon>Clytia</taxon>
    </lineage>
</organism>
<dbReference type="InterPro" id="IPR000306">
    <property type="entry name" value="Znf_FYVE"/>
</dbReference>
<keyword evidence="5 8" id="KW-0863">Zinc-finger</keyword>
<keyword evidence="3" id="KW-0344">Guanine-nucleotide releasing factor</keyword>
<dbReference type="Pfam" id="PF00169">
    <property type="entry name" value="PH"/>
    <property type="match status" value="2"/>
</dbReference>
<feature type="compositionally biased region" description="Basic and acidic residues" evidence="9">
    <location>
        <begin position="407"/>
        <end position="422"/>
    </location>
</feature>
<feature type="compositionally biased region" description="Basic and acidic residues" evidence="9">
    <location>
        <begin position="169"/>
        <end position="182"/>
    </location>
</feature>
<dbReference type="GO" id="GO:0005085">
    <property type="term" value="F:guanyl-nucleotide exchange factor activity"/>
    <property type="evidence" value="ECO:0007669"/>
    <property type="project" value="UniProtKB-KW"/>
</dbReference>
<dbReference type="SMART" id="SM00325">
    <property type="entry name" value="RhoGEF"/>
    <property type="match status" value="1"/>
</dbReference>
<dbReference type="Pfam" id="PF01363">
    <property type="entry name" value="FYVE"/>
    <property type="match status" value="1"/>
</dbReference>
<feature type="compositionally biased region" description="Basic residues" evidence="9">
    <location>
        <begin position="134"/>
        <end position="145"/>
    </location>
</feature>
<dbReference type="InterPro" id="IPR013083">
    <property type="entry name" value="Znf_RING/FYVE/PHD"/>
</dbReference>
<dbReference type="GO" id="GO:0007010">
    <property type="term" value="P:cytoskeleton organization"/>
    <property type="evidence" value="ECO:0007669"/>
    <property type="project" value="TreeGrafter"/>
</dbReference>
<dbReference type="InterPro" id="IPR011011">
    <property type="entry name" value="Znf_FYVE_PHD"/>
</dbReference>
<feature type="compositionally biased region" description="Polar residues" evidence="9">
    <location>
        <begin position="152"/>
        <end position="168"/>
    </location>
</feature>
<dbReference type="PROSITE" id="PS50003">
    <property type="entry name" value="PH_DOMAIN"/>
    <property type="match status" value="2"/>
</dbReference>
<evidence type="ECO:0000313" key="13">
    <source>
        <dbReference type="EnsemblMetazoa" id="CLYHEMP009409.1"/>
    </source>
</evidence>
<feature type="domain" description="PH" evidence="10">
    <location>
        <begin position="731"/>
        <end position="827"/>
    </location>
</feature>
<keyword evidence="6" id="KW-0862">Zinc</keyword>
<dbReference type="PANTHER" id="PTHR12673">
    <property type="entry name" value="FACIOGENITAL DYSPLASIA PROTEIN"/>
    <property type="match status" value="1"/>
</dbReference>
<dbReference type="SMART" id="SM00233">
    <property type="entry name" value="PH"/>
    <property type="match status" value="2"/>
</dbReference>
<dbReference type="RefSeq" id="XP_066922399.1">
    <property type="nucleotide sequence ID" value="XM_067066298.1"/>
</dbReference>
<evidence type="ECO:0000259" key="10">
    <source>
        <dbReference type="PROSITE" id="PS50003"/>
    </source>
</evidence>
<dbReference type="Gene3D" id="3.30.40.10">
    <property type="entry name" value="Zinc/RING finger domain, C3HC4 (zinc finger)"/>
    <property type="match status" value="1"/>
</dbReference>
<dbReference type="GO" id="GO:0008270">
    <property type="term" value="F:zinc ion binding"/>
    <property type="evidence" value="ECO:0007669"/>
    <property type="project" value="UniProtKB-KW"/>
</dbReference>
<dbReference type="InterPro" id="IPR051092">
    <property type="entry name" value="FYVE_RhoGEF_PH"/>
</dbReference>
<dbReference type="EnsemblMetazoa" id="CLYHEMT009409.1">
    <property type="protein sequence ID" value="CLYHEMP009409.1"/>
    <property type="gene ID" value="CLYHEMG009409"/>
</dbReference>
<feature type="compositionally biased region" description="Polar residues" evidence="9">
    <location>
        <begin position="367"/>
        <end position="385"/>
    </location>
</feature>
<evidence type="ECO:0000259" key="12">
    <source>
        <dbReference type="PROSITE" id="PS50178"/>
    </source>
</evidence>
<dbReference type="PROSITE" id="PS50010">
    <property type="entry name" value="DH_2"/>
    <property type="match status" value="1"/>
</dbReference>
<dbReference type="Proteomes" id="UP000594262">
    <property type="component" value="Unplaced"/>
</dbReference>
<dbReference type="CDD" id="cd00160">
    <property type="entry name" value="RhoGEF"/>
    <property type="match status" value="1"/>
</dbReference>
<dbReference type="Pfam" id="PF00621">
    <property type="entry name" value="RhoGEF"/>
    <property type="match status" value="1"/>
</dbReference>
<keyword evidence="7" id="KW-0206">Cytoskeleton</keyword>
<dbReference type="SMART" id="SM00064">
    <property type="entry name" value="FYVE"/>
    <property type="match status" value="1"/>
</dbReference>
<feature type="domain" description="FYVE-type" evidence="12">
    <location>
        <begin position="860"/>
        <end position="918"/>
    </location>
</feature>
<evidence type="ECO:0000259" key="11">
    <source>
        <dbReference type="PROSITE" id="PS50010"/>
    </source>
</evidence>
<reference evidence="13" key="1">
    <citation type="submission" date="2021-01" db="UniProtKB">
        <authorList>
            <consortium name="EnsemblMetazoa"/>
        </authorList>
    </citation>
    <scope>IDENTIFICATION</scope>
</reference>
<evidence type="ECO:0000256" key="5">
    <source>
        <dbReference type="ARBA" id="ARBA00022771"/>
    </source>
</evidence>
<evidence type="ECO:0000313" key="14">
    <source>
        <dbReference type="Proteomes" id="UP000594262"/>
    </source>
</evidence>
<evidence type="ECO:0000256" key="6">
    <source>
        <dbReference type="ARBA" id="ARBA00022833"/>
    </source>
</evidence>
<dbReference type="SUPFAM" id="SSF48065">
    <property type="entry name" value="DBL homology domain (DH-domain)"/>
    <property type="match status" value="1"/>
</dbReference>
<feature type="compositionally biased region" description="Pro residues" evidence="9">
    <location>
        <begin position="220"/>
        <end position="230"/>
    </location>
</feature>
<dbReference type="InterPro" id="IPR011993">
    <property type="entry name" value="PH-like_dom_sf"/>
</dbReference>
<keyword evidence="4" id="KW-0479">Metal-binding</keyword>
<comment type="subcellular location">
    <subcellularLocation>
        <location evidence="1">Cytoplasm</location>
        <location evidence="1">Cytoskeleton</location>
    </subcellularLocation>
</comment>
<name>A0A7M5V0W4_9CNID</name>
<dbReference type="InterPro" id="IPR001849">
    <property type="entry name" value="PH_domain"/>
</dbReference>
<feature type="compositionally biased region" description="Basic and acidic residues" evidence="9">
    <location>
        <begin position="194"/>
        <end position="207"/>
    </location>
</feature>
<dbReference type="PROSITE" id="PS50178">
    <property type="entry name" value="ZF_FYVE"/>
    <property type="match status" value="1"/>
</dbReference>
<dbReference type="Gene3D" id="2.30.29.30">
    <property type="entry name" value="Pleckstrin-homology domain (PH domain)/Phosphotyrosine-binding domain (PTB)"/>
    <property type="match status" value="2"/>
</dbReference>
<feature type="compositionally biased region" description="Basic and acidic residues" evidence="9">
    <location>
        <begin position="89"/>
        <end position="101"/>
    </location>
</feature>
<keyword evidence="14" id="KW-1185">Reference proteome</keyword>
<keyword evidence="2" id="KW-0963">Cytoplasm</keyword>
<dbReference type="GO" id="GO:0005737">
    <property type="term" value="C:cytoplasm"/>
    <property type="evidence" value="ECO:0007669"/>
    <property type="project" value="TreeGrafter"/>
</dbReference>
<dbReference type="SUPFAM" id="SSF50729">
    <property type="entry name" value="PH domain-like"/>
    <property type="match status" value="2"/>
</dbReference>
<evidence type="ECO:0000256" key="3">
    <source>
        <dbReference type="ARBA" id="ARBA00022658"/>
    </source>
</evidence>
<dbReference type="GO" id="GO:0046847">
    <property type="term" value="P:filopodium assembly"/>
    <property type="evidence" value="ECO:0007669"/>
    <property type="project" value="TreeGrafter"/>
</dbReference>
<protein>
    <submittedName>
        <fullName evidence="13">Uncharacterized protein</fullName>
    </submittedName>
</protein>
<dbReference type="InterPro" id="IPR000219">
    <property type="entry name" value="DH_dom"/>
</dbReference>
<feature type="domain" description="PH" evidence="10">
    <location>
        <begin position="942"/>
        <end position="1043"/>
    </location>
</feature>
<evidence type="ECO:0000256" key="4">
    <source>
        <dbReference type="ARBA" id="ARBA00022723"/>
    </source>
</evidence>
<feature type="compositionally biased region" description="Basic and acidic residues" evidence="9">
    <location>
        <begin position="433"/>
        <end position="442"/>
    </location>
</feature>
<dbReference type="GeneID" id="136809742"/>
<accession>A0A7M5V0W4</accession>
<feature type="compositionally biased region" description="Basic residues" evidence="9">
    <location>
        <begin position="288"/>
        <end position="298"/>
    </location>
</feature>
<dbReference type="InterPro" id="IPR017455">
    <property type="entry name" value="Znf_FYVE-rel"/>
</dbReference>
<feature type="compositionally biased region" description="Basic residues" evidence="9">
    <location>
        <begin position="388"/>
        <end position="399"/>
    </location>
</feature>
<feature type="compositionally biased region" description="Acidic residues" evidence="9">
    <location>
        <begin position="460"/>
        <end position="490"/>
    </location>
</feature>
<dbReference type="OrthoDB" id="660555at2759"/>
<feature type="compositionally biased region" description="Basic and acidic residues" evidence="9">
    <location>
        <begin position="47"/>
        <end position="78"/>
    </location>
</feature>
<feature type="domain" description="DH" evidence="11">
    <location>
        <begin position="511"/>
        <end position="700"/>
    </location>
</feature>
<dbReference type="GO" id="GO:0005856">
    <property type="term" value="C:cytoskeleton"/>
    <property type="evidence" value="ECO:0007669"/>
    <property type="project" value="UniProtKB-SubCell"/>
</dbReference>
<feature type="compositionally biased region" description="Basic and acidic residues" evidence="9">
    <location>
        <begin position="238"/>
        <end position="263"/>
    </location>
</feature>
<dbReference type="InterPro" id="IPR035899">
    <property type="entry name" value="DBL_dom_sf"/>
</dbReference>
<dbReference type="AlphaFoldDB" id="A0A7M5V0W4"/>
<feature type="region of interest" description="Disordered" evidence="9">
    <location>
        <begin position="30"/>
        <end position="105"/>
    </location>
</feature>